<evidence type="ECO:0000313" key="2">
    <source>
        <dbReference type="Proteomes" id="UP000805193"/>
    </source>
</evidence>
<proteinExistence type="predicted"/>
<reference evidence="1 2" key="1">
    <citation type="journal article" date="2020" name="Cell">
        <title>Large-Scale Comparative Analyses of Tick Genomes Elucidate Their Genetic Diversity and Vector Capacities.</title>
        <authorList>
            <consortium name="Tick Genome and Microbiome Consortium (TIGMIC)"/>
            <person name="Jia N."/>
            <person name="Wang J."/>
            <person name="Shi W."/>
            <person name="Du L."/>
            <person name="Sun Y."/>
            <person name="Zhan W."/>
            <person name="Jiang J.F."/>
            <person name="Wang Q."/>
            <person name="Zhang B."/>
            <person name="Ji P."/>
            <person name="Bell-Sakyi L."/>
            <person name="Cui X.M."/>
            <person name="Yuan T.T."/>
            <person name="Jiang B.G."/>
            <person name="Yang W.F."/>
            <person name="Lam T.T."/>
            <person name="Chang Q.C."/>
            <person name="Ding S.J."/>
            <person name="Wang X.J."/>
            <person name="Zhu J.G."/>
            <person name="Ruan X.D."/>
            <person name="Zhao L."/>
            <person name="Wei J.T."/>
            <person name="Ye R.Z."/>
            <person name="Que T.C."/>
            <person name="Du C.H."/>
            <person name="Zhou Y.H."/>
            <person name="Cheng J.X."/>
            <person name="Dai P.F."/>
            <person name="Guo W.B."/>
            <person name="Han X.H."/>
            <person name="Huang E.J."/>
            <person name="Li L.F."/>
            <person name="Wei W."/>
            <person name="Gao Y.C."/>
            <person name="Liu J.Z."/>
            <person name="Shao H.Z."/>
            <person name="Wang X."/>
            <person name="Wang C.C."/>
            <person name="Yang T.C."/>
            <person name="Huo Q.B."/>
            <person name="Li W."/>
            <person name="Chen H.Y."/>
            <person name="Chen S.E."/>
            <person name="Zhou L.G."/>
            <person name="Ni X.B."/>
            <person name="Tian J.H."/>
            <person name="Sheng Y."/>
            <person name="Liu T."/>
            <person name="Pan Y.S."/>
            <person name="Xia L.Y."/>
            <person name="Li J."/>
            <person name="Zhao F."/>
            <person name="Cao W.C."/>
        </authorList>
    </citation>
    <scope>NUCLEOTIDE SEQUENCE [LARGE SCALE GENOMIC DNA]</scope>
    <source>
        <strain evidence="1">Iper-2018</strain>
    </source>
</reference>
<protein>
    <submittedName>
        <fullName evidence="1">Uncharacterized protein</fullName>
    </submittedName>
</protein>
<evidence type="ECO:0000313" key="1">
    <source>
        <dbReference type="EMBL" id="KAG0425399.1"/>
    </source>
</evidence>
<accession>A0AC60PXM3</accession>
<organism evidence="1 2">
    <name type="scientific">Ixodes persulcatus</name>
    <name type="common">Taiga tick</name>
    <dbReference type="NCBI Taxonomy" id="34615"/>
    <lineage>
        <taxon>Eukaryota</taxon>
        <taxon>Metazoa</taxon>
        <taxon>Ecdysozoa</taxon>
        <taxon>Arthropoda</taxon>
        <taxon>Chelicerata</taxon>
        <taxon>Arachnida</taxon>
        <taxon>Acari</taxon>
        <taxon>Parasitiformes</taxon>
        <taxon>Ixodida</taxon>
        <taxon>Ixodoidea</taxon>
        <taxon>Ixodidae</taxon>
        <taxon>Ixodinae</taxon>
        <taxon>Ixodes</taxon>
    </lineage>
</organism>
<dbReference type="EMBL" id="JABSTQ010009850">
    <property type="protein sequence ID" value="KAG0425399.1"/>
    <property type="molecule type" value="Genomic_DNA"/>
</dbReference>
<name>A0AC60PXM3_IXOPE</name>
<keyword evidence="2" id="KW-1185">Reference proteome</keyword>
<sequence>MSPSNLAGKVNWCIAAALHSPCERLEQCTHNNKFLLCVQGVCLCPEPLKIKQGFKCMLDTRLGGNCSEVDSCFSDFTVCVDGVCVCRIHYNEQNGTCAYVGDSAWKIHLVSLFPFTLMTCTIVFVAMAFCDGLMQKRRNCNSLDLREIIRDVVREEIQTLLPAATSPVSPSIAKIAREEVHQALQPEVLVSATPEPPTLSYAAATR</sequence>
<comment type="caution">
    <text evidence="1">The sequence shown here is derived from an EMBL/GenBank/DDBJ whole genome shotgun (WGS) entry which is preliminary data.</text>
</comment>
<dbReference type="Proteomes" id="UP000805193">
    <property type="component" value="Unassembled WGS sequence"/>
</dbReference>
<gene>
    <name evidence="1" type="ORF">HPB47_027433</name>
</gene>